<dbReference type="InterPro" id="IPR012603">
    <property type="entry name" value="ARID4A/B_PWWP"/>
</dbReference>
<keyword evidence="2" id="KW-0597">Phosphoprotein</keyword>
<dbReference type="Gene3D" id="1.10.150.60">
    <property type="entry name" value="ARID DNA-binding domain"/>
    <property type="match status" value="1"/>
</dbReference>
<proteinExistence type="predicted"/>
<sequence length="1879" mass="210753">MNKLQVDDPPYLAVGTAVSAKYKGAFCEAKVHKLVRCVKCKVTFKTGLGTVTVTDNDIKGTLRVGQVVQVKHPVNAKDYVEATITKMQDCSQYTVVFDDGDITTLRRTALCLKSGRHFNESETLDQLPLTNPEHFGNPVIGSRRGRRNRQLKEDSSEGEPEEENEPDLEGYSIDIGRVRMYEQTDKKRIKDSWFPGLVVIPSSTSTTGKINVKEEYLIRSFKDGRYYTVPKKETRDFNGESEIKHDSSAILTEAVNKALKYLDHNELPVHWERSSLFNSQNIDSDSEDNISDSSDDEPSEEKDLFVAQLYKFLDDSATPLNKTPSIHGRDIDLHRLFRIVHKLGGYNKVNNKTKWKAVTMGLKLPCNQNIFNQVKSTYKKCLLSYENFNRALGVTMLNHTRSTKKNSGRSLIRDRDRGTPVNSPKPEKEEELEKKEEVVVKPPPEVSKPPPEPTITKSKRKLEEKKKKEKEILEVSDTTSSGEATDQSESVCSTSKETRRPKRFEPKLKEKKGRPAQGEKVKALVEKFEEVTKKDEDKVQQTRSKSITKIKEPPATLEKKEKVEKEKPSKEKDKKDKEEKEKEKDKEKEKEVAPKTPKAKKLEKIEKEKEKEKEKPPEEEKKKGRKRTTDEKPSGSDSEPVITVNIGDKLKVYYGPTHESKVTYEAKVIQVGKDQTGTIFLVHYTGWNTRYDEWITTARIAENLSSSKAKRLKHASAKNSSGPSSATPSKGAAKRGRGQSISGKNAEVPRSTTPSSVTSSGSRTKSPATPATRSTSRVQAKYDYSRRSRRTSAQTDISIQSESESEQSDSESEELTRTRSGGSKTEEPEIKTYKRKPRGPPPSIKAEKRSKEKEDDDTEKEEDPVEKVQKRTRKIKKSPEKSADESDDDSGNPPKGRDFDLNQIRSELKGFSKAVPASDLSEKEAVSSSDDSTNLPPEKITVEVIEEKLQKPEKCEKAEKSPIKPQVIEKVSESSDDIYEFKEPEPYEFERSKLTDERNTKKRLGVVSRLFEELEKSPKKKIGAKSPTKSETKESSPEVEKKKYSRSPVKKQEETTPPPQEKGEKKSEDPFDTLVQSPSFNFVKTSDKQPPEKSSVARTILGSVGDLFNDLNDPVDDYSAGMELSDGETQMHNIFSRSTNIFPDTFAKGAPPPEVTQVQKIEESKQKDSDDDEIISAQVRLLMAQTSSTDDDSNEPLLITPSVSNYQKKKDVVEVIKPQVLPQVEHEKQKDETEESEPEHREPSPMELETDVMEDKPIVEKSVFVPISSNKPPRQIQISPALKETDSALLESIVNSAALVTAKIDEAKEFSVKKTSGSKIADSILQKFQSIKKMEGKSPKRDFHAEEGSSKKDQTSVKEEVKPKVIELKQKPTCDIKLEDIKIVKPLSEVKPKPMLECKSAWSMVENKPKKEELVKPVVEVPVQQPLKVKVEEKKAISPPHKHEGKRKKVKSKQYIDDSDTDSSDSEQLVIARSDEDSQSNSLDAISKIYKESDSLSNQIPTTDDSQSQSQSQSQEERNFKFDDLKPPEVIKPKVEVLKEEVVKDEPEVKEEEPDSNFHSLLLCEETIPRSPAPAPEPAIIEEEEKPTKSILEMPFASAPGMSSSSKSTAIVVELPPGKSASPPKPQPAAVVVPLDLVAAAAQVRDNRGPDASAVLDNTPPTTPESTISNLSPRGENGGLSPSAADDSCKSNDIENDYQLHRRNSTNKVTPYSEEDTQMTIDAGTSKKDASQTPGSAKKRRRSCRAEDVPTKRGRKPSNRVRQNSDSDDTSEHSTTGSTNVGTYDIAERGPRPTKYNFIVELDSSLDSTQRIAVLQQQMSDLKKTYADIKAELAVVERRRKKIRRREREGKKYLTLRARINDIIGQAPQSARIELAQQN</sequence>
<dbReference type="CDD" id="cd20390">
    <property type="entry name" value="Tudor_ARID4_rpt2"/>
    <property type="match status" value="1"/>
</dbReference>
<dbReference type="GO" id="GO:0006325">
    <property type="term" value="P:chromatin organization"/>
    <property type="evidence" value="ECO:0007669"/>
    <property type="project" value="UniProtKB-KW"/>
</dbReference>
<evidence type="ECO:0000256" key="10">
    <source>
        <dbReference type="SAM" id="MobiDB-lite"/>
    </source>
</evidence>
<reference evidence="12" key="1">
    <citation type="submission" date="2021-12" db="EMBL/GenBank/DDBJ databases">
        <authorList>
            <person name="King R."/>
        </authorList>
    </citation>
    <scope>NUCLEOTIDE SEQUENCE</scope>
</reference>
<evidence type="ECO:0000313" key="12">
    <source>
        <dbReference type="EMBL" id="CAH0550531.1"/>
    </source>
</evidence>
<feature type="compositionally biased region" description="Polar residues" evidence="10">
    <location>
        <begin position="476"/>
        <end position="495"/>
    </location>
</feature>
<feature type="region of interest" description="Disordered" evidence="10">
    <location>
        <begin position="1429"/>
        <end position="1527"/>
    </location>
</feature>
<feature type="compositionally biased region" description="Basic and acidic residues" evidence="10">
    <location>
        <begin position="1028"/>
        <end position="1042"/>
    </location>
</feature>
<dbReference type="InterPro" id="IPR001606">
    <property type="entry name" value="ARID_dom"/>
</dbReference>
<dbReference type="Gene3D" id="2.30.30.140">
    <property type="match status" value="3"/>
</dbReference>
<feature type="compositionally biased region" description="Low complexity" evidence="10">
    <location>
        <begin position="748"/>
        <end position="767"/>
    </location>
</feature>
<evidence type="ECO:0000259" key="11">
    <source>
        <dbReference type="PROSITE" id="PS51011"/>
    </source>
</evidence>
<feature type="compositionally biased region" description="Polar residues" evidence="10">
    <location>
        <begin position="1495"/>
        <end position="1505"/>
    </location>
</feature>
<keyword evidence="9" id="KW-0175">Coiled coil</keyword>
<dbReference type="SMART" id="SM00501">
    <property type="entry name" value="BRIGHT"/>
    <property type="match status" value="1"/>
</dbReference>
<feature type="compositionally biased region" description="Basic and acidic residues" evidence="10">
    <location>
        <begin position="1515"/>
        <end position="1527"/>
    </location>
</feature>
<feature type="compositionally biased region" description="Acidic residues" evidence="10">
    <location>
        <begin position="854"/>
        <end position="864"/>
    </location>
</feature>
<evidence type="ECO:0000256" key="9">
    <source>
        <dbReference type="SAM" id="Coils"/>
    </source>
</evidence>
<keyword evidence="5" id="KW-0805">Transcription regulation</keyword>
<feature type="compositionally biased region" description="Polar residues" evidence="10">
    <location>
        <begin position="717"/>
        <end position="728"/>
    </location>
</feature>
<dbReference type="SMART" id="SM01014">
    <property type="entry name" value="ARID"/>
    <property type="match status" value="1"/>
</dbReference>
<evidence type="ECO:0000256" key="2">
    <source>
        <dbReference type="ARBA" id="ARBA00022553"/>
    </source>
</evidence>
<dbReference type="CDD" id="cd05162">
    <property type="entry name" value="PWWP"/>
    <property type="match status" value="1"/>
</dbReference>
<evidence type="ECO:0000256" key="6">
    <source>
        <dbReference type="ARBA" id="ARBA00023125"/>
    </source>
</evidence>
<dbReference type="CDD" id="cd20389">
    <property type="entry name" value="Tudor_ARID4_rpt1"/>
    <property type="match status" value="1"/>
</dbReference>
<keyword evidence="7" id="KW-0804">Transcription</keyword>
<keyword evidence="4" id="KW-0156">Chromatin regulator</keyword>
<feature type="compositionally biased region" description="Basic and acidic residues" evidence="10">
    <location>
        <begin position="895"/>
        <end position="910"/>
    </location>
</feature>
<protein>
    <recommendedName>
        <fullName evidence="11">ARID domain-containing protein</fullName>
    </recommendedName>
</protein>
<dbReference type="PROSITE" id="PS51011">
    <property type="entry name" value="ARID"/>
    <property type="match status" value="1"/>
</dbReference>
<dbReference type="GO" id="GO:0006357">
    <property type="term" value="P:regulation of transcription by RNA polymerase II"/>
    <property type="evidence" value="ECO:0007669"/>
    <property type="project" value="TreeGrafter"/>
</dbReference>
<dbReference type="InterPro" id="IPR051232">
    <property type="entry name" value="ARID/SWI1_ChromRemod"/>
</dbReference>
<feature type="compositionally biased region" description="Basic residues" evidence="10">
    <location>
        <begin position="1443"/>
        <end position="1452"/>
    </location>
</feature>
<dbReference type="InterPro" id="IPR036431">
    <property type="entry name" value="ARID_dom_sf"/>
</dbReference>
<evidence type="ECO:0000256" key="1">
    <source>
        <dbReference type="ARBA" id="ARBA00022499"/>
    </source>
</evidence>
<dbReference type="Pfam" id="PF08169">
    <property type="entry name" value="RBB1NT"/>
    <property type="match status" value="1"/>
</dbReference>
<feature type="region of interest" description="Disordered" evidence="10">
    <location>
        <begin position="1217"/>
        <end position="1255"/>
    </location>
</feature>
<feature type="region of interest" description="Disordered" evidence="10">
    <location>
        <begin position="711"/>
        <end position="939"/>
    </location>
</feature>
<dbReference type="CDD" id="cd16100">
    <property type="entry name" value="ARID"/>
    <property type="match status" value="1"/>
</dbReference>
<accession>A0A9P0FE17</accession>
<feature type="compositionally biased region" description="Polar residues" evidence="10">
    <location>
        <begin position="926"/>
        <end position="935"/>
    </location>
</feature>
<dbReference type="OrthoDB" id="10068428at2759"/>
<evidence type="ECO:0000256" key="8">
    <source>
        <dbReference type="ARBA" id="ARBA00023242"/>
    </source>
</evidence>
<dbReference type="SMART" id="SM00333">
    <property type="entry name" value="TUDOR"/>
    <property type="match status" value="1"/>
</dbReference>
<dbReference type="Pfam" id="PF11717">
    <property type="entry name" value="Tudor-knot"/>
    <property type="match status" value="1"/>
</dbReference>
<feature type="compositionally biased region" description="Acidic residues" evidence="10">
    <location>
        <begin position="803"/>
        <end position="813"/>
    </location>
</feature>
<keyword evidence="6" id="KW-0238">DNA-binding</keyword>
<keyword evidence="13" id="KW-1185">Reference proteome</keyword>
<feature type="compositionally biased region" description="Basic and acidic residues" evidence="10">
    <location>
        <begin position="1332"/>
        <end position="1361"/>
    </location>
</feature>
<keyword evidence="3" id="KW-0832">Ubl conjugation</keyword>
<dbReference type="SUPFAM" id="SSF63748">
    <property type="entry name" value="Tudor/PWWP/MBT"/>
    <property type="match status" value="1"/>
</dbReference>
<feature type="compositionally biased region" description="Acidic residues" evidence="10">
    <location>
        <begin position="156"/>
        <end position="168"/>
    </location>
</feature>
<dbReference type="SUPFAM" id="SSF54160">
    <property type="entry name" value="Chromo domain-like"/>
    <property type="match status" value="1"/>
</dbReference>
<feature type="region of interest" description="Disordered" evidence="10">
    <location>
        <begin position="1331"/>
        <end position="1361"/>
    </location>
</feature>
<feature type="compositionally biased region" description="Pro residues" evidence="10">
    <location>
        <begin position="441"/>
        <end position="453"/>
    </location>
</feature>
<dbReference type="GO" id="GO:0000976">
    <property type="term" value="F:transcription cis-regulatory region binding"/>
    <property type="evidence" value="ECO:0007669"/>
    <property type="project" value="TreeGrafter"/>
</dbReference>
<dbReference type="GO" id="GO:0005634">
    <property type="term" value="C:nucleus"/>
    <property type="evidence" value="ECO:0007669"/>
    <property type="project" value="TreeGrafter"/>
</dbReference>
<feature type="compositionally biased region" description="Polar residues" evidence="10">
    <location>
        <begin position="769"/>
        <end position="778"/>
    </location>
</feature>
<feature type="compositionally biased region" description="Basic and acidic residues" evidence="10">
    <location>
        <begin position="461"/>
        <end position="473"/>
    </location>
</feature>
<dbReference type="PANTHER" id="PTHR13964:SF27">
    <property type="entry name" value="HAT-TRICK, ISOFORM D"/>
    <property type="match status" value="1"/>
</dbReference>
<feature type="domain" description="ARID" evidence="11">
    <location>
        <begin position="299"/>
        <end position="390"/>
    </location>
</feature>
<evidence type="ECO:0000256" key="5">
    <source>
        <dbReference type="ARBA" id="ARBA00023015"/>
    </source>
</evidence>
<feature type="compositionally biased region" description="Basic and acidic residues" evidence="10">
    <location>
        <begin position="979"/>
        <end position="999"/>
    </location>
</feature>
<dbReference type="InterPro" id="IPR002999">
    <property type="entry name" value="Tudor"/>
</dbReference>
<feature type="region of interest" description="Disordered" evidence="10">
    <location>
        <begin position="1643"/>
        <end position="1790"/>
    </location>
</feature>
<keyword evidence="1" id="KW-1017">Isopeptide bond</keyword>
<dbReference type="InterPro" id="IPR025995">
    <property type="entry name" value="Tudor-knot"/>
</dbReference>
<feature type="coiled-coil region" evidence="9">
    <location>
        <begin position="1812"/>
        <end position="1846"/>
    </location>
</feature>
<feature type="compositionally biased region" description="Basic and acidic residues" evidence="10">
    <location>
        <begin position="952"/>
        <end position="962"/>
    </location>
</feature>
<dbReference type="PANTHER" id="PTHR13964">
    <property type="entry name" value="RBP-RELATED"/>
    <property type="match status" value="1"/>
</dbReference>
<evidence type="ECO:0000256" key="4">
    <source>
        <dbReference type="ARBA" id="ARBA00022853"/>
    </source>
</evidence>
<feature type="region of interest" description="Disordered" evidence="10">
    <location>
        <begin position="399"/>
        <end position="644"/>
    </location>
</feature>
<feature type="region of interest" description="Disordered" evidence="10">
    <location>
        <begin position="1143"/>
        <end position="1173"/>
    </location>
</feature>
<dbReference type="Pfam" id="PF01388">
    <property type="entry name" value="ARID"/>
    <property type="match status" value="1"/>
</dbReference>
<feature type="compositionally biased region" description="Basic and acidic residues" evidence="10">
    <location>
        <begin position="600"/>
        <end position="634"/>
    </location>
</feature>
<name>A0A9P0FE17_BRAAE</name>
<keyword evidence="8" id="KW-0539">Nucleus</keyword>
<feature type="region of interest" description="Disordered" evidence="10">
    <location>
        <begin position="123"/>
        <end position="171"/>
    </location>
</feature>
<feature type="compositionally biased region" description="Basic and acidic residues" evidence="10">
    <location>
        <begin position="425"/>
        <end position="439"/>
    </location>
</feature>
<dbReference type="Proteomes" id="UP001154078">
    <property type="component" value="Chromosome 2"/>
</dbReference>
<feature type="compositionally biased region" description="Polar residues" evidence="10">
    <location>
        <begin position="1074"/>
        <end position="1084"/>
    </location>
</feature>
<feature type="compositionally biased region" description="Basic and acidic residues" evidence="10">
    <location>
        <begin position="517"/>
        <end position="540"/>
    </location>
</feature>
<evidence type="ECO:0000313" key="13">
    <source>
        <dbReference type="Proteomes" id="UP001154078"/>
    </source>
</evidence>
<dbReference type="GO" id="GO:0005694">
    <property type="term" value="C:chromosome"/>
    <property type="evidence" value="ECO:0007669"/>
    <property type="project" value="UniProtKB-ARBA"/>
</dbReference>
<dbReference type="InterPro" id="IPR016197">
    <property type="entry name" value="Chromo-like_dom_sf"/>
</dbReference>
<gene>
    <name evidence="12" type="ORF">MELIAE_LOCUS3324</name>
</gene>
<feature type="region of interest" description="Disordered" evidence="10">
    <location>
        <begin position="952"/>
        <end position="1097"/>
    </location>
</feature>
<dbReference type="EMBL" id="OV121133">
    <property type="protein sequence ID" value="CAH0550531.1"/>
    <property type="molecule type" value="Genomic_DNA"/>
</dbReference>
<organism evidence="12 13">
    <name type="scientific">Brassicogethes aeneus</name>
    <name type="common">Rape pollen beetle</name>
    <name type="synonym">Meligethes aeneus</name>
    <dbReference type="NCBI Taxonomy" id="1431903"/>
    <lineage>
        <taxon>Eukaryota</taxon>
        <taxon>Metazoa</taxon>
        <taxon>Ecdysozoa</taxon>
        <taxon>Arthropoda</taxon>
        <taxon>Hexapoda</taxon>
        <taxon>Insecta</taxon>
        <taxon>Pterygota</taxon>
        <taxon>Neoptera</taxon>
        <taxon>Endopterygota</taxon>
        <taxon>Coleoptera</taxon>
        <taxon>Polyphaga</taxon>
        <taxon>Cucujiformia</taxon>
        <taxon>Nitidulidae</taxon>
        <taxon>Meligethinae</taxon>
        <taxon>Brassicogethes</taxon>
    </lineage>
</organism>
<evidence type="ECO:0000256" key="7">
    <source>
        <dbReference type="ARBA" id="ARBA00023163"/>
    </source>
</evidence>
<evidence type="ECO:0000256" key="3">
    <source>
        <dbReference type="ARBA" id="ARBA00022843"/>
    </source>
</evidence>
<feature type="compositionally biased region" description="Basic and acidic residues" evidence="10">
    <location>
        <begin position="549"/>
        <end position="593"/>
    </location>
</feature>
<dbReference type="SUPFAM" id="SSF46774">
    <property type="entry name" value="ARID-like"/>
    <property type="match status" value="1"/>
</dbReference>